<dbReference type="Proteomes" id="UP000790347">
    <property type="component" value="Unassembled WGS sequence"/>
</dbReference>
<evidence type="ECO:0000313" key="2">
    <source>
        <dbReference type="Proteomes" id="UP000790347"/>
    </source>
</evidence>
<organism evidence="1 2">
    <name type="scientific">Dermatophagoides farinae</name>
    <name type="common">American house dust mite</name>
    <dbReference type="NCBI Taxonomy" id="6954"/>
    <lineage>
        <taxon>Eukaryota</taxon>
        <taxon>Metazoa</taxon>
        <taxon>Ecdysozoa</taxon>
        <taxon>Arthropoda</taxon>
        <taxon>Chelicerata</taxon>
        <taxon>Arachnida</taxon>
        <taxon>Acari</taxon>
        <taxon>Acariformes</taxon>
        <taxon>Sarcoptiformes</taxon>
        <taxon>Astigmata</taxon>
        <taxon>Psoroptidia</taxon>
        <taxon>Analgoidea</taxon>
        <taxon>Pyroglyphidae</taxon>
        <taxon>Dermatophagoidinae</taxon>
        <taxon>Dermatophagoides</taxon>
    </lineage>
</organism>
<gene>
    <name evidence="1" type="ORF">DERF_005434</name>
</gene>
<comment type="caution">
    <text evidence="1">The sequence shown here is derived from an EMBL/GenBank/DDBJ whole genome shotgun (WGS) entry which is preliminary data.</text>
</comment>
<sequence length="39" mass="4698">MNNNQNQNQDKLLRMLIHFVHSKMDNNKFLSIFSCYVLV</sequence>
<reference evidence="1" key="1">
    <citation type="submission" date="2013-05" db="EMBL/GenBank/DDBJ databases">
        <authorList>
            <person name="Yim A.K.Y."/>
            <person name="Chan T.F."/>
            <person name="Ji K.M."/>
            <person name="Liu X.Y."/>
            <person name="Zhou J.W."/>
            <person name="Li R.Q."/>
            <person name="Yang K.Y."/>
            <person name="Li J."/>
            <person name="Li M."/>
            <person name="Law P.T.W."/>
            <person name="Wu Y.L."/>
            <person name="Cai Z.L."/>
            <person name="Qin H."/>
            <person name="Bao Y."/>
            <person name="Leung R.K.K."/>
            <person name="Ng P.K.S."/>
            <person name="Zou J."/>
            <person name="Zhong X.J."/>
            <person name="Ran P.X."/>
            <person name="Zhong N.S."/>
            <person name="Liu Z.G."/>
            <person name="Tsui S.K.W."/>
        </authorList>
    </citation>
    <scope>NUCLEOTIDE SEQUENCE</scope>
    <source>
        <strain evidence="1">Derf</strain>
        <tissue evidence="1">Whole organism</tissue>
    </source>
</reference>
<accession>A0A922I5C0</accession>
<dbReference type="EMBL" id="ASGP02000002">
    <property type="protein sequence ID" value="KAH9521807.1"/>
    <property type="molecule type" value="Genomic_DNA"/>
</dbReference>
<keyword evidence="2" id="KW-1185">Reference proteome</keyword>
<name>A0A922I5C0_DERFA</name>
<protein>
    <submittedName>
        <fullName evidence="1">Uncharacterized protein</fullName>
    </submittedName>
</protein>
<evidence type="ECO:0000313" key="1">
    <source>
        <dbReference type="EMBL" id="KAH9521807.1"/>
    </source>
</evidence>
<reference evidence="1" key="2">
    <citation type="journal article" date="2022" name="Res Sq">
        <title>Comparative Genomics Reveals Insights into the Divergent Evolution of Astigmatic Mites and Household Pest Adaptations.</title>
        <authorList>
            <person name="Xiong Q."/>
            <person name="Wan A.T.-Y."/>
            <person name="Liu X.-Y."/>
            <person name="Fung C.S.-H."/>
            <person name="Xiao X."/>
            <person name="Malainual N."/>
            <person name="Hou J."/>
            <person name="Wang L."/>
            <person name="Wang M."/>
            <person name="Yang K."/>
            <person name="Cui Y."/>
            <person name="Leung E."/>
            <person name="Nong W."/>
            <person name="Shin S.-K."/>
            <person name="Au S."/>
            <person name="Jeong K.Y."/>
            <person name="Chew F.T."/>
            <person name="Hui J."/>
            <person name="Leung T.F."/>
            <person name="Tungtrongchitr A."/>
            <person name="Zhong N."/>
            <person name="Liu Z."/>
            <person name="Tsui S."/>
        </authorList>
    </citation>
    <scope>NUCLEOTIDE SEQUENCE</scope>
    <source>
        <strain evidence="1">Derf</strain>
        <tissue evidence="1">Whole organism</tissue>
    </source>
</reference>
<proteinExistence type="predicted"/>
<dbReference type="AlphaFoldDB" id="A0A922I5C0"/>